<proteinExistence type="predicted"/>
<protein>
    <submittedName>
        <fullName evidence="2">Uncharacterized protein</fullName>
    </submittedName>
</protein>
<dbReference type="Proteomes" id="UP000005268">
    <property type="component" value="Chromosome"/>
</dbReference>
<reference evidence="2 3" key="1">
    <citation type="journal article" date="2012" name="J. Bacteriol.">
        <title>Complete Genome Sequence of the Naphthalene-Degrading Pseudomonas putida Strain ND6.</title>
        <authorList>
            <person name="Li S."/>
            <person name="Zhao H."/>
            <person name="Li Y."/>
            <person name="Niu S."/>
            <person name="Cai B."/>
        </authorList>
    </citation>
    <scope>NUCLEOTIDE SEQUENCE [LARGE SCALE GENOMIC DNA]</scope>
    <source>
        <strain evidence="2 3">ND6</strain>
    </source>
</reference>
<gene>
    <name evidence="2" type="ORF">YSA_00893</name>
</gene>
<evidence type="ECO:0000313" key="2">
    <source>
        <dbReference type="EMBL" id="AFK67260.1"/>
    </source>
</evidence>
<feature type="region of interest" description="Disordered" evidence="1">
    <location>
        <begin position="27"/>
        <end position="48"/>
    </location>
</feature>
<name>I3UP39_PSEPU</name>
<accession>I3UP39</accession>
<sequence length="48" mass="5386">MSRFGEANRSAETLLKSTESQTLKDGLEDGLKSCRRKKTLKNQGLNMN</sequence>
<dbReference type="PATRIC" id="fig|231023.4.peg.405"/>
<organism evidence="2 3">
    <name type="scientific">Pseudomonas putida ND6</name>
    <dbReference type="NCBI Taxonomy" id="231023"/>
    <lineage>
        <taxon>Bacteria</taxon>
        <taxon>Pseudomonadati</taxon>
        <taxon>Pseudomonadota</taxon>
        <taxon>Gammaproteobacteria</taxon>
        <taxon>Pseudomonadales</taxon>
        <taxon>Pseudomonadaceae</taxon>
        <taxon>Pseudomonas</taxon>
    </lineage>
</organism>
<dbReference type="HOGENOM" id="CLU_3156846_0_0_6"/>
<evidence type="ECO:0000256" key="1">
    <source>
        <dbReference type="SAM" id="MobiDB-lite"/>
    </source>
</evidence>
<dbReference type="KEGG" id="ppi:YSA_00893"/>
<dbReference type="EMBL" id="CP003588">
    <property type="protein sequence ID" value="AFK67260.1"/>
    <property type="molecule type" value="Genomic_DNA"/>
</dbReference>
<dbReference type="AlphaFoldDB" id="I3UP39"/>
<evidence type="ECO:0000313" key="3">
    <source>
        <dbReference type="Proteomes" id="UP000005268"/>
    </source>
</evidence>